<evidence type="ECO:0000256" key="1">
    <source>
        <dbReference type="ARBA" id="ARBA00000085"/>
    </source>
</evidence>
<dbReference type="RefSeq" id="WP_183220406.1">
    <property type="nucleotide sequence ID" value="NZ_BMPW01000004.1"/>
</dbReference>
<proteinExistence type="predicted"/>
<keyword evidence="5 8" id="KW-0808">Transferase</keyword>
<evidence type="ECO:0000313" key="8">
    <source>
        <dbReference type="EMBL" id="MBB3095570.1"/>
    </source>
</evidence>
<dbReference type="SUPFAM" id="SSF47384">
    <property type="entry name" value="Homodimeric domain of signal transducing histidine kinase"/>
    <property type="match status" value="1"/>
</dbReference>
<dbReference type="SUPFAM" id="SSF55874">
    <property type="entry name" value="ATPase domain of HSP90 chaperone/DNA topoisomerase II/histidine kinase"/>
    <property type="match status" value="1"/>
</dbReference>
<evidence type="ECO:0000256" key="2">
    <source>
        <dbReference type="ARBA" id="ARBA00004236"/>
    </source>
</evidence>
<dbReference type="Gene3D" id="1.10.287.130">
    <property type="match status" value="1"/>
</dbReference>
<reference evidence="8 9" key="1">
    <citation type="submission" date="2020-08" db="EMBL/GenBank/DDBJ databases">
        <title>Genomic Encyclopedia of Type Strains, Phase III (KMG-III): the genomes of soil and plant-associated and newly described type strains.</title>
        <authorList>
            <person name="Whitman W."/>
        </authorList>
    </citation>
    <scope>NUCLEOTIDE SEQUENCE [LARGE SCALE GENOMIC DNA]</scope>
    <source>
        <strain evidence="8 9">CECT 3287</strain>
    </source>
</reference>
<dbReference type="PANTHER" id="PTHR43547:SF2">
    <property type="entry name" value="HYBRID SIGNAL TRANSDUCTION HISTIDINE KINASE C"/>
    <property type="match status" value="1"/>
</dbReference>
<keyword evidence="5 8" id="KW-0418">Kinase</keyword>
<dbReference type="Proteomes" id="UP000590749">
    <property type="component" value="Unassembled WGS sequence"/>
</dbReference>
<dbReference type="Pfam" id="PF02518">
    <property type="entry name" value="HATPase_c"/>
    <property type="match status" value="1"/>
</dbReference>
<dbReference type="CDD" id="cd00082">
    <property type="entry name" value="HisKA"/>
    <property type="match status" value="1"/>
</dbReference>
<evidence type="ECO:0000256" key="6">
    <source>
        <dbReference type="ARBA" id="ARBA00023012"/>
    </source>
</evidence>
<dbReference type="InterPro" id="IPR005467">
    <property type="entry name" value="His_kinase_dom"/>
</dbReference>
<dbReference type="EMBL" id="JACHXF010000006">
    <property type="protein sequence ID" value="MBB3095570.1"/>
    <property type="molecule type" value="Genomic_DNA"/>
</dbReference>
<dbReference type="InterPro" id="IPR003594">
    <property type="entry name" value="HATPase_dom"/>
</dbReference>
<comment type="catalytic activity">
    <reaction evidence="1">
        <text>ATP + protein L-histidine = ADP + protein N-phospho-L-histidine.</text>
        <dbReference type="EC" id="2.7.13.3"/>
    </reaction>
</comment>
<feature type="domain" description="Histidine kinase" evidence="7">
    <location>
        <begin position="24"/>
        <end position="245"/>
    </location>
</feature>
<dbReference type="EC" id="2.7.13.3" evidence="3"/>
<dbReference type="GO" id="GO:0005886">
    <property type="term" value="C:plasma membrane"/>
    <property type="evidence" value="ECO:0007669"/>
    <property type="project" value="UniProtKB-SubCell"/>
</dbReference>
<evidence type="ECO:0000256" key="3">
    <source>
        <dbReference type="ARBA" id="ARBA00012438"/>
    </source>
</evidence>
<dbReference type="PROSITE" id="PS50109">
    <property type="entry name" value="HIS_KIN"/>
    <property type="match status" value="1"/>
</dbReference>
<gene>
    <name evidence="8" type="ORF">FHR83_003240</name>
</gene>
<dbReference type="Gene3D" id="3.30.565.10">
    <property type="entry name" value="Histidine kinase-like ATPase, C-terminal domain"/>
    <property type="match status" value="1"/>
</dbReference>
<keyword evidence="4" id="KW-0597">Phosphoprotein</keyword>
<name>A0A7W5AGD9_9ACTN</name>
<sequence length="250" mass="26006">MDQTAAVVALPEPGDLFAGNALSRLGHELRGPLTGIIGLTGLMTRKAATGTADPAQQARQLNMINNSAAELLGTVERIIAFAHSATPADERRLEPVDCVTVAADAVAATEEIAAARNRHVIVRTPAGPVRALAHPDDARQAVTELLANAVRYADHPDIHVTVRPGDAATGPAVEIADHGPGLSPADQQRVFLPFERGTAAHDHDEHGTGLGLCLAQHLTRRCGATLTVRTSPAGTVCTVVFRPGPGVGEL</sequence>
<keyword evidence="9" id="KW-1185">Reference proteome</keyword>
<organism evidence="8 9">
    <name type="scientific">Actinoplanes campanulatus</name>
    <dbReference type="NCBI Taxonomy" id="113559"/>
    <lineage>
        <taxon>Bacteria</taxon>
        <taxon>Bacillati</taxon>
        <taxon>Actinomycetota</taxon>
        <taxon>Actinomycetes</taxon>
        <taxon>Micromonosporales</taxon>
        <taxon>Micromonosporaceae</taxon>
        <taxon>Actinoplanes</taxon>
    </lineage>
</organism>
<keyword evidence="6" id="KW-0902">Two-component regulatory system</keyword>
<dbReference type="SMART" id="SM00388">
    <property type="entry name" value="HisKA"/>
    <property type="match status" value="1"/>
</dbReference>
<comment type="subcellular location">
    <subcellularLocation>
        <location evidence="2">Cell membrane</location>
    </subcellularLocation>
</comment>
<dbReference type="PANTHER" id="PTHR43547">
    <property type="entry name" value="TWO-COMPONENT HISTIDINE KINASE"/>
    <property type="match status" value="1"/>
</dbReference>
<dbReference type="InterPro" id="IPR036097">
    <property type="entry name" value="HisK_dim/P_sf"/>
</dbReference>
<evidence type="ECO:0000259" key="7">
    <source>
        <dbReference type="PROSITE" id="PS50109"/>
    </source>
</evidence>
<dbReference type="SMART" id="SM00387">
    <property type="entry name" value="HATPase_c"/>
    <property type="match status" value="1"/>
</dbReference>
<dbReference type="GO" id="GO:0000155">
    <property type="term" value="F:phosphorelay sensor kinase activity"/>
    <property type="evidence" value="ECO:0007669"/>
    <property type="project" value="InterPro"/>
</dbReference>
<dbReference type="PRINTS" id="PR00344">
    <property type="entry name" value="BCTRLSENSOR"/>
</dbReference>
<dbReference type="AlphaFoldDB" id="A0A7W5AGD9"/>
<evidence type="ECO:0000256" key="4">
    <source>
        <dbReference type="ARBA" id="ARBA00022553"/>
    </source>
</evidence>
<dbReference type="Pfam" id="PF00512">
    <property type="entry name" value="HisKA"/>
    <property type="match status" value="1"/>
</dbReference>
<dbReference type="InterPro" id="IPR003661">
    <property type="entry name" value="HisK_dim/P_dom"/>
</dbReference>
<evidence type="ECO:0000313" key="9">
    <source>
        <dbReference type="Proteomes" id="UP000590749"/>
    </source>
</evidence>
<dbReference type="InterPro" id="IPR036890">
    <property type="entry name" value="HATPase_C_sf"/>
</dbReference>
<protein>
    <recommendedName>
        <fullName evidence="3">histidine kinase</fullName>
        <ecNumber evidence="3">2.7.13.3</ecNumber>
    </recommendedName>
</protein>
<dbReference type="InterPro" id="IPR004358">
    <property type="entry name" value="Sig_transdc_His_kin-like_C"/>
</dbReference>
<comment type="caution">
    <text evidence="8">The sequence shown here is derived from an EMBL/GenBank/DDBJ whole genome shotgun (WGS) entry which is preliminary data.</text>
</comment>
<evidence type="ECO:0000256" key="5">
    <source>
        <dbReference type="ARBA" id="ARBA00022777"/>
    </source>
</evidence>
<accession>A0A7W5AGD9</accession>